<dbReference type="SMART" id="SM00666">
    <property type="entry name" value="PB1"/>
    <property type="match status" value="1"/>
</dbReference>
<accession>A0A6A1VBM8</accession>
<dbReference type="SUPFAM" id="SSF54277">
    <property type="entry name" value="CAD &amp; PB1 domains"/>
    <property type="match status" value="1"/>
</dbReference>
<feature type="domain" description="PB1" evidence="2">
    <location>
        <begin position="195"/>
        <end position="282"/>
    </location>
</feature>
<dbReference type="Gene3D" id="3.10.20.90">
    <property type="entry name" value="Phosphatidylinositol 3-kinase Catalytic Subunit, Chain A, domain 1"/>
    <property type="match status" value="1"/>
</dbReference>
<dbReference type="Proteomes" id="UP000516437">
    <property type="component" value="Chromosome 6"/>
</dbReference>
<gene>
    <name evidence="3" type="ORF">CJ030_MR6G003890</name>
</gene>
<proteinExistence type="predicted"/>
<dbReference type="OrthoDB" id="4062651at2759"/>
<dbReference type="AlphaFoldDB" id="A0A6A1VBM8"/>
<dbReference type="InterPro" id="IPR000270">
    <property type="entry name" value="PB1_dom"/>
</dbReference>
<dbReference type="PANTHER" id="PTHR31066">
    <property type="entry name" value="OS05G0427100 PROTEIN-RELATED"/>
    <property type="match status" value="1"/>
</dbReference>
<comment type="caution">
    <text evidence="3">The sequence shown here is derived from an EMBL/GenBank/DDBJ whole genome shotgun (WGS) entry which is preliminary data.</text>
</comment>
<evidence type="ECO:0000256" key="1">
    <source>
        <dbReference type="SAM" id="MobiDB-lite"/>
    </source>
</evidence>
<feature type="region of interest" description="Disordered" evidence="1">
    <location>
        <begin position="374"/>
        <end position="395"/>
    </location>
</feature>
<protein>
    <recommendedName>
        <fullName evidence="2">PB1 domain-containing protein</fullName>
    </recommendedName>
</protein>
<organism evidence="3 4">
    <name type="scientific">Morella rubra</name>
    <name type="common">Chinese bayberry</name>
    <dbReference type="NCBI Taxonomy" id="262757"/>
    <lineage>
        <taxon>Eukaryota</taxon>
        <taxon>Viridiplantae</taxon>
        <taxon>Streptophyta</taxon>
        <taxon>Embryophyta</taxon>
        <taxon>Tracheophyta</taxon>
        <taxon>Spermatophyta</taxon>
        <taxon>Magnoliopsida</taxon>
        <taxon>eudicotyledons</taxon>
        <taxon>Gunneridae</taxon>
        <taxon>Pentapetalae</taxon>
        <taxon>rosids</taxon>
        <taxon>fabids</taxon>
        <taxon>Fagales</taxon>
        <taxon>Myricaceae</taxon>
        <taxon>Morella</taxon>
    </lineage>
</organism>
<dbReference type="Pfam" id="PF00564">
    <property type="entry name" value="PB1"/>
    <property type="match status" value="1"/>
</dbReference>
<name>A0A6A1VBM8_9ROSI</name>
<evidence type="ECO:0000259" key="2">
    <source>
        <dbReference type="SMART" id="SM00666"/>
    </source>
</evidence>
<dbReference type="CDD" id="cd06410">
    <property type="entry name" value="PB1_UP2"/>
    <property type="match status" value="1"/>
</dbReference>
<dbReference type="FunFam" id="3.10.20.90:FF:000058">
    <property type="entry name" value="Octicosapeptide/phox/Bem1p domain kinase superfamily protein"/>
    <property type="match status" value="1"/>
</dbReference>
<keyword evidence="4" id="KW-1185">Reference proteome</keyword>
<dbReference type="EMBL" id="RXIC02000024">
    <property type="protein sequence ID" value="KAB1210153.1"/>
    <property type="molecule type" value="Genomic_DNA"/>
</dbReference>
<feature type="region of interest" description="Disordered" evidence="1">
    <location>
        <begin position="978"/>
        <end position="997"/>
    </location>
</feature>
<evidence type="ECO:0000313" key="3">
    <source>
        <dbReference type="EMBL" id="KAB1210153.1"/>
    </source>
</evidence>
<sequence length="997" mass="109336">MAGEAPGPSGQRIQQQPILVIPDVANNVKNNFSIQTGEEFSMKFLQDRVAARKVPIAPDMAQTREKKILFNYDQNGHIVYEGLTGILGLRRMDSECASDMSEYASARESVKELENGACNDKSIKCHSENDDAGHASRKAFGELKGDGTGLGPMAPPIYKSDSPHSNNYSGSGVSDGLSGKMKLLCSFGGKILPRPSDGKLRYVGGQTHIISIQKNITREELVKKTSGICNQLHTIKYQLPGEDLDALISVSSDEDLQNMIEEYNGLERHEGSPRLRIFLIPLGESDKTPSYEGNIIQQRSPDYQYVVAVNGVQDPIPGKNTGGQSLVSEACQLGPNSDCNLSFHRNTPNVPVQLEIKGGYNALHPAHFFNQLQYKSRSPDPSPPISPVPLQGGDLRSAHLQLNGDHSCHDSNDSSISFFTVQLPPENSDTNGADCKHPLQGMVPLMNHLHPYRQVDVSQPDQPSGGYFHKHNPVKEFVISVADQNDNDMDRVSCERSMHKERTFHSERPISCPEDPLGLFSGSCDSIDSHRGMPHAFSDSKLHENGGSSAYCSQEGMSPLSPFNFPKAQLSPLLNSSATQEKPLKLDQNVDLVCPRVQYKLLDVDSTGSQTRLDLLNSSICSEISGRNETIYMGTGGIDDKYQTAEEDLGNSCFITTKHLKENYSTLENVARLNEKHPLLCQDGKLCEERSPATGLECKKIFPNINSNLFPFGVDSSTQELQASGHVLPASTAIEFQTFVDSLMERPQDCQLEKSPVMSLRTDGDEEDFVLTITVGGEQGKKIPETANSEVAGLYPSARLLSCDENSFSDLISGSSCVLASFEPPLLQPVASQREMGPQEPMLKRSADLCPSAYHDDSGLCSNMNTSDHTVIQNPTENTSVRREFSLLDADFVNYPDKEIKNLGFGGPVSEKSNVEDQSLERTQSPRRSHHKNYVELLIVEDVNETIHPCFQSSATAVPLIPDEISSNIFNILSPTATDGEGSINPEFESEARLLET</sequence>
<reference evidence="3 4" key="1">
    <citation type="journal article" date="2019" name="Plant Biotechnol. J.">
        <title>The red bayberry genome and genetic basis of sex determination.</title>
        <authorList>
            <person name="Jia H.M."/>
            <person name="Jia H.J."/>
            <person name="Cai Q.L."/>
            <person name="Wang Y."/>
            <person name="Zhao H.B."/>
            <person name="Yang W.F."/>
            <person name="Wang G.Y."/>
            <person name="Li Y.H."/>
            <person name="Zhan D.L."/>
            <person name="Shen Y.T."/>
            <person name="Niu Q.F."/>
            <person name="Chang L."/>
            <person name="Qiu J."/>
            <person name="Zhao L."/>
            <person name="Xie H.B."/>
            <person name="Fu W.Y."/>
            <person name="Jin J."/>
            <person name="Li X.W."/>
            <person name="Jiao Y."/>
            <person name="Zhou C.C."/>
            <person name="Tu T."/>
            <person name="Chai C.Y."/>
            <person name="Gao J.L."/>
            <person name="Fan L.J."/>
            <person name="van de Weg E."/>
            <person name="Wang J.Y."/>
            <person name="Gao Z.S."/>
        </authorList>
    </citation>
    <scope>NUCLEOTIDE SEQUENCE [LARGE SCALE GENOMIC DNA]</scope>
    <source>
        <tissue evidence="3">Leaves</tissue>
    </source>
</reference>
<dbReference type="InterPro" id="IPR053198">
    <property type="entry name" value="Gynoecium_Dev_Regulator"/>
</dbReference>
<dbReference type="PANTHER" id="PTHR31066:SF90">
    <property type="entry name" value="PB1 DOMAIN-CONTAINING PROTEIN"/>
    <property type="match status" value="1"/>
</dbReference>
<evidence type="ECO:0000313" key="4">
    <source>
        <dbReference type="Proteomes" id="UP000516437"/>
    </source>
</evidence>
<feature type="region of interest" description="Disordered" evidence="1">
    <location>
        <begin position="903"/>
        <end position="928"/>
    </location>
</feature>